<evidence type="ECO:0000313" key="4">
    <source>
        <dbReference type="Proteomes" id="UP000282892"/>
    </source>
</evidence>
<dbReference type="AlphaFoldDB" id="A0A3T0HUE3"/>
<feature type="transmembrane region" description="Helical" evidence="1">
    <location>
        <begin position="31"/>
        <end position="53"/>
    </location>
</feature>
<dbReference type="Pfam" id="PF04892">
    <property type="entry name" value="VanZ"/>
    <property type="match status" value="1"/>
</dbReference>
<feature type="transmembrane region" description="Helical" evidence="1">
    <location>
        <begin position="7"/>
        <end position="25"/>
    </location>
</feature>
<dbReference type="PANTHER" id="PTHR36834:SF1">
    <property type="entry name" value="INTEGRAL MEMBRANE PROTEIN"/>
    <property type="match status" value="1"/>
</dbReference>
<feature type="transmembrane region" description="Helical" evidence="1">
    <location>
        <begin position="65"/>
        <end position="83"/>
    </location>
</feature>
<sequence>MKNHTLWLSSGLSQILFVALLPVWLRLLNYLHPVVLAVVWMCLTVFVFFVVYFIRKQTIHVSKNIIKIILIIYSIGLLILLFLRPANQNYSQINYIPFKTIIGFLGGNGNFLVAFYNITANILLFVPFGIAALMLSKNPSRLRLMIVPTVAIALIEITQHLTKRGSMDIDDLILNLFGVVIGYWLHPLIEKVFKVR</sequence>
<protein>
    <submittedName>
        <fullName evidence="3">VanZ family protein</fullName>
    </submittedName>
</protein>
<evidence type="ECO:0000313" key="3">
    <source>
        <dbReference type="EMBL" id="AZU60647.1"/>
    </source>
</evidence>
<keyword evidence="4" id="KW-1185">Reference proteome</keyword>
<dbReference type="RefSeq" id="WP_127485399.1">
    <property type="nucleotide sequence ID" value="NZ_CP022572.1"/>
</dbReference>
<accession>A0A3T0HUE3</accession>
<proteinExistence type="predicted"/>
<feature type="transmembrane region" description="Helical" evidence="1">
    <location>
        <begin position="114"/>
        <end position="135"/>
    </location>
</feature>
<dbReference type="PANTHER" id="PTHR36834">
    <property type="entry name" value="MEMBRANE PROTEIN-RELATED"/>
    <property type="match status" value="1"/>
</dbReference>
<name>A0A3T0HUE3_9BACI</name>
<gene>
    <name evidence="3" type="ORF">CHR53_04855</name>
</gene>
<dbReference type="InterPro" id="IPR053150">
    <property type="entry name" value="Teicoplanin_resist-assoc"/>
</dbReference>
<reference evidence="3 4" key="1">
    <citation type="submission" date="2017-07" db="EMBL/GenBank/DDBJ databases">
        <title>The complete genome sequence of Bacillus mesonae strain H20-5, an efficient strain improving plant abiotic stress resistance.</title>
        <authorList>
            <person name="Kim S.Y."/>
            <person name="Song H."/>
            <person name="Sang M.K."/>
            <person name="Weon H.-Y."/>
            <person name="Song J."/>
        </authorList>
    </citation>
    <scope>NUCLEOTIDE SEQUENCE [LARGE SCALE GENOMIC DNA]</scope>
    <source>
        <strain evidence="3 4">H20-5</strain>
    </source>
</reference>
<dbReference type="OrthoDB" id="4822551at2"/>
<dbReference type="Proteomes" id="UP000282892">
    <property type="component" value="Chromosome"/>
</dbReference>
<keyword evidence="1" id="KW-1133">Transmembrane helix</keyword>
<evidence type="ECO:0000256" key="1">
    <source>
        <dbReference type="SAM" id="Phobius"/>
    </source>
</evidence>
<keyword evidence="1" id="KW-0812">Transmembrane</keyword>
<dbReference type="KEGG" id="nmk:CHR53_04855"/>
<dbReference type="EMBL" id="CP022572">
    <property type="protein sequence ID" value="AZU60647.1"/>
    <property type="molecule type" value="Genomic_DNA"/>
</dbReference>
<dbReference type="InterPro" id="IPR006976">
    <property type="entry name" value="VanZ-like"/>
</dbReference>
<evidence type="ECO:0000259" key="2">
    <source>
        <dbReference type="Pfam" id="PF04892"/>
    </source>
</evidence>
<feature type="domain" description="VanZ-like" evidence="2">
    <location>
        <begin position="71"/>
        <end position="189"/>
    </location>
</feature>
<keyword evidence="1" id="KW-0472">Membrane</keyword>
<feature type="transmembrane region" description="Helical" evidence="1">
    <location>
        <begin position="172"/>
        <end position="189"/>
    </location>
</feature>
<organism evidence="3 4">
    <name type="scientific">Neobacillus mesonae</name>
    <dbReference type="NCBI Taxonomy" id="1193713"/>
    <lineage>
        <taxon>Bacteria</taxon>
        <taxon>Bacillati</taxon>
        <taxon>Bacillota</taxon>
        <taxon>Bacilli</taxon>
        <taxon>Bacillales</taxon>
        <taxon>Bacillaceae</taxon>
        <taxon>Neobacillus</taxon>
    </lineage>
</organism>